<feature type="region of interest" description="Disordered" evidence="2">
    <location>
        <begin position="295"/>
        <end position="339"/>
    </location>
</feature>
<dbReference type="GO" id="GO:0012505">
    <property type="term" value="C:endomembrane system"/>
    <property type="evidence" value="ECO:0007669"/>
    <property type="project" value="TreeGrafter"/>
</dbReference>
<reference evidence="5 6" key="1">
    <citation type="submission" date="2016-07" db="EMBL/GenBank/DDBJ databases">
        <authorList>
            <consortium name="Pathogen Informatics"/>
        </authorList>
    </citation>
    <scope>NUCLEOTIDE SEQUENCE [LARGE SCALE GENOMIC DNA]</scope>
</reference>
<feature type="region of interest" description="Disordered" evidence="2">
    <location>
        <begin position="1"/>
        <end position="104"/>
    </location>
</feature>
<dbReference type="Proteomes" id="UP000196402">
    <property type="component" value="Chromosome 13"/>
</dbReference>
<dbReference type="Gene3D" id="1.20.58.70">
    <property type="match status" value="1"/>
</dbReference>
<sequence length="476" mass="53235">MEDILNEIISLSEKKRGGKSGSQTEISQTEISQAEISQAEISQAEISGGTHHGGTTLHRGKAPKRWKTQEQGGDQPTGVAPPSPEGAAPSSTWDSSTVCSADEDMSAEKASLFSRIISERRRRASGEEAQPCVDALQDAHICADTPQDPPVSERTPLCQQTHTLNSYLLHVNQINEEIACIYKSVDKINGWKQKIDFNIYDSEELNAKISLTICQTEETISNVMKRIFSLNEENKRFERSSNLLSEIKLRANIFIDVVQKYKTCVNKYKNVCHQYYEHVNAKLVKQYRLLCPGGASGGRQSGGRQSSGRQSSGRQSSGRQSGQRSGSKQSNRRSAAPRGRADLDDIEHFFSLQKNSHSNLGEHVHPENADGINIQKMKARYKELKTLERNISSLNDLYIELAYVVKKRTNYINSIESDVYQVKDYTDDALHNIVAAKRYNALVKRKLFYFSVFLLVVALVILFPVFFNCSASPSGY</sequence>
<comment type="similarity">
    <text evidence="1">Belongs to the syntaxin family.</text>
</comment>
<feature type="domain" description="T-SNARE coiled-coil homology" evidence="4">
    <location>
        <begin position="374"/>
        <end position="436"/>
    </location>
</feature>
<dbReference type="GO" id="GO:0031201">
    <property type="term" value="C:SNARE complex"/>
    <property type="evidence" value="ECO:0007669"/>
    <property type="project" value="TreeGrafter"/>
</dbReference>
<dbReference type="GO" id="GO:0005484">
    <property type="term" value="F:SNAP receptor activity"/>
    <property type="evidence" value="ECO:0007669"/>
    <property type="project" value="TreeGrafter"/>
</dbReference>
<proteinExistence type="inferred from homology"/>
<gene>
    <name evidence="5" type="ORF">PVT01_130023000</name>
</gene>
<dbReference type="AlphaFoldDB" id="A0A1G4H360"/>
<evidence type="ECO:0000256" key="3">
    <source>
        <dbReference type="SAM" id="Phobius"/>
    </source>
</evidence>
<dbReference type="EMBL" id="LT615251">
    <property type="protein sequence ID" value="SCO69287.1"/>
    <property type="molecule type" value="Genomic_DNA"/>
</dbReference>
<dbReference type="GO" id="GO:0006886">
    <property type="term" value="P:intracellular protein transport"/>
    <property type="evidence" value="ECO:0007669"/>
    <property type="project" value="TreeGrafter"/>
</dbReference>
<dbReference type="eggNOG" id="KOG0811">
    <property type="taxonomic scope" value="Eukaryota"/>
</dbReference>
<organism evidence="5 6">
    <name type="scientific">Plasmodium vivax</name>
    <name type="common">malaria parasite P. vivax</name>
    <dbReference type="NCBI Taxonomy" id="5855"/>
    <lineage>
        <taxon>Eukaryota</taxon>
        <taxon>Sar</taxon>
        <taxon>Alveolata</taxon>
        <taxon>Apicomplexa</taxon>
        <taxon>Aconoidasida</taxon>
        <taxon>Haemosporida</taxon>
        <taxon>Plasmodiidae</taxon>
        <taxon>Plasmodium</taxon>
        <taxon>Plasmodium (Plasmodium)</taxon>
    </lineage>
</organism>
<dbReference type="GO" id="GO:0048278">
    <property type="term" value="P:vesicle docking"/>
    <property type="evidence" value="ECO:0007669"/>
    <property type="project" value="TreeGrafter"/>
</dbReference>
<feature type="compositionally biased region" description="Polar residues" evidence="2">
    <location>
        <begin position="21"/>
        <end position="45"/>
    </location>
</feature>
<keyword evidence="3" id="KW-0472">Membrane</keyword>
<dbReference type="SUPFAM" id="SSF47661">
    <property type="entry name" value="t-snare proteins"/>
    <property type="match status" value="1"/>
</dbReference>
<accession>A0A1G4H360</accession>
<evidence type="ECO:0000256" key="1">
    <source>
        <dbReference type="ARBA" id="ARBA00009063"/>
    </source>
</evidence>
<name>A0A1G4H360_PLAVI</name>
<dbReference type="VEuPathDB" id="PlasmoDB:PVX_084945"/>
<dbReference type="InterPro" id="IPR000727">
    <property type="entry name" value="T_SNARE_dom"/>
</dbReference>
<feature type="compositionally biased region" description="Low complexity" evidence="2">
    <location>
        <begin position="302"/>
        <end position="334"/>
    </location>
</feature>
<dbReference type="PANTHER" id="PTHR19957">
    <property type="entry name" value="SYNTAXIN"/>
    <property type="match status" value="1"/>
</dbReference>
<dbReference type="InterPro" id="IPR010989">
    <property type="entry name" value="SNARE"/>
</dbReference>
<evidence type="ECO:0000313" key="5">
    <source>
        <dbReference type="EMBL" id="SCO69287.1"/>
    </source>
</evidence>
<dbReference type="InterPro" id="IPR045242">
    <property type="entry name" value="Syntaxin"/>
</dbReference>
<dbReference type="VEuPathDB" id="PlasmoDB:PVP01_1317500"/>
<keyword evidence="3" id="KW-0812">Transmembrane</keyword>
<dbReference type="PANTHER" id="PTHR19957:SF38">
    <property type="entry name" value="LD27581P"/>
    <property type="match status" value="1"/>
</dbReference>
<keyword evidence="3" id="KW-1133">Transmembrane helix</keyword>
<evidence type="ECO:0000259" key="4">
    <source>
        <dbReference type="PROSITE" id="PS50192"/>
    </source>
</evidence>
<feature type="transmembrane region" description="Helical" evidence="3">
    <location>
        <begin position="447"/>
        <end position="467"/>
    </location>
</feature>
<evidence type="ECO:0000313" key="6">
    <source>
        <dbReference type="Proteomes" id="UP000196402"/>
    </source>
</evidence>
<evidence type="ECO:0000256" key="2">
    <source>
        <dbReference type="SAM" id="MobiDB-lite"/>
    </source>
</evidence>
<dbReference type="VEuPathDB" id="PlasmoDB:PVW1_130024600"/>
<dbReference type="PROSITE" id="PS50192">
    <property type="entry name" value="T_SNARE"/>
    <property type="match status" value="1"/>
</dbReference>
<dbReference type="GO" id="GO:0000149">
    <property type="term" value="F:SNARE binding"/>
    <property type="evidence" value="ECO:0007669"/>
    <property type="project" value="TreeGrafter"/>
</dbReference>
<dbReference type="GO" id="GO:0006906">
    <property type="term" value="P:vesicle fusion"/>
    <property type="evidence" value="ECO:0007669"/>
    <property type="project" value="TreeGrafter"/>
</dbReference>
<dbReference type="VEuPathDB" id="PlasmoDB:PVPAM_130033100"/>
<protein>
    <submittedName>
        <fullName evidence="5">Syntaxin, Qa-SNARE family, putative</fullName>
    </submittedName>
</protein>